<name>A0A1Y5XMJ6_KIBAR</name>
<dbReference type="OrthoDB" id="3818889at2"/>
<evidence type="ECO:0000313" key="2">
    <source>
        <dbReference type="Proteomes" id="UP000192674"/>
    </source>
</evidence>
<dbReference type="Proteomes" id="UP000192674">
    <property type="component" value="Unassembled WGS sequence"/>
</dbReference>
<dbReference type="EMBL" id="FWXV01000003">
    <property type="protein sequence ID" value="SMD06168.1"/>
    <property type="molecule type" value="Genomic_DNA"/>
</dbReference>
<reference evidence="1 2" key="1">
    <citation type="submission" date="2017-04" db="EMBL/GenBank/DDBJ databases">
        <authorList>
            <person name="Afonso C.L."/>
            <person name="Miller P.J."/>
            <person name="Scott M.A."/>
            <person name="Spackman E."/>
            <person name="Goraichik I."/>
            <person name="Dimitrov K.M."/>
            <person name="Suarez D.L."/>
            <person name="Swayne D.E."/>
        </authorList>
    </citation>
    <scope>NUCLEOTIDE SEQUENCE [LARGE SCALE GENOMIC DNA]</scope>
    <source>
        <strain evidence="1 2">DSM 43828</strain>
    </source>
</reference>
<gene>
    <name evidence="1" type="ORF">SAMN05661093_04058</name>
</gene>
<proteinExistence type="predicted"/>
<organism evidence="1 2">
    <name type="scientific">Kibdelosporangium aridum</name>
    <dbReference type="NCBI Taxonomy" id="2030"/>
    <lineage>
        <taxon>Bacteria</taxon>
        <taxon>Bacillati</taxon>
        <taxon>Actinomycetota</taxon>
        <taxon>Actinomycetes</taxon>
        <taxon>Pseudonocardiales</taxon>
        <taxon>Pseudonocardiaceae</taxon>
        <taxon>Kibdelosporangium</taxon>
    </lineage>
</organism>
<dbReference type="AlphaFoldDB" id="A0A1Y5XMJ6"/>
<dbReference type="RefSeq" id="WP_084428452.1">
    <property type="nucleotide sequence ID" value="NZ_FWXV01000003.1"/>
</dbReference>
<accession>A0A1Y5XMJ6</accession>
<protein>
    <submittedName>
        <fullName evidence="1">Uncharacterized protein</fullName>
    </submittedName>
</protein>
<evidence type="ECO:0000313" key="1">
    <source>
        <dbReference type="EMBL" id="SMD06168.1"/>
    </source>
</evidence>
<sequence>MTSTLTVTDIAGYLRDSGWQQRQERWRGASIWVYEEQYEVLVPARDGMGDSDLRVRQIVDTLAQVEDRPTGEIVLDIRMPWSDTQVITMFPHGLPSGFTTLRGGLQALTGVEGALRAAAQSVRGDVPADVERLLGRVQLGPARAGSYILPVRVPVDDDDALGRQVTRRLHTAVSLLSRAQPDPNDLREAEIPAELCESVSRLGNRPFEIGFRWARAIPSDLPTVAYTFAEGAATVIRAAAEQLRRMGDPATVTLTGVIQGLRDDESRDDRWSIEVRGTGRRAVWVRLPDRATYDAAIAAHRAGRQVRVRGEMKTLGRRAELLAGPDGFQLLED</sequence>
<keyword evidence="2" id="KW-1185">Reference proteome</keyword>